<evidence type="ECO:0000256" key="1">
    <source>
        <dbReference type="SAM" id="MobiDB-lite"/>
    </source>
</evidence>
<sequence length="96" mass="10370">MTARTAAAATAASRLMVVFIVISLDWSDSRSGQRVSIQSTPLGILNREGYAFSEYPEGRTTYGPWRGCGLARSPAPKLPTPPPSLSVIRPALRNPR</sequence>
<evidence type="ECO:0008006" key="5">
    <source>
        <dbReference type="Google" id="ProtNLM"/>
    </source>
</evidence>
<evidence type="ECO:0000313" key="4">
    <source>
        <dbReference type="Proteomes" id="UP001589575"/>
    </source>
</evidence>
<protein>
    <recommendedName>
        <fullName evidence="5">Secreted protein</fullName>
    </recommendedName>
</protein>
<reference evidence="2 4" key="1">
    <citation type="submission" date="2024-09" db="EMBL/GenBank/DDBJ databases">
        <authorList>
            <person name="Sun Q."/>
            <person name="Mori K."/>
        </authorList>
    </citation>
    <scope>NUCLEOTIDE SEQUENCE [LARGE SCALE GENOMIC DNA]</scope>
    <source>
        <strain evidence="2 4">CCM 7609</strain>
    </source>
</reference>
<name>A0ABV5FSS0_9MICC</name>
<feature type="region of interest" description="Disordered" evidence="1">
    <location>
        <begin position="71"/>
        <end position="96"/>
    </location>
</feature>
<gene>
    <name evidence="2" type="ORF">ACFFX0_00370</name>
    <name evidence="3" type="ORF">ACFFX0_24000</name>
</gene>
<dbReference type="Proteomes" id="UP001589575">
    <property type="component" value="Unassembled WGS sequence"/>
</dbReference>
<evidence type="ECO:0000313" key="2">
    <source>
        <dbReference type="EMBL" id="MFB9069732.1"/>
    </source>
</evidence>
<evidence type="ECO:0000313" key="3">
    <source>
        <dbReference type="EMBL" id="MFB9074091.1"/>
    </source>
</evidence>
<dbReference type="EMBL" id="JBHMFI010000001">
    <property type="protein sequence ID" value="MFB9069732.1"/>
    <property type="molecule type" value="Genomic_DNA"/>
</dbReference>
<accession>A0ABV5FSS0</accession>
<organism evidence="2 4">
    <name type="scientific">Citricoccus parietis</name>
    <dbReference type="NCBI Taxonomy" id="592307"/>
    <lineage>
        <taxon>Bacteria</taxon>
        <taxon>Bacillati</taxon>
        <taxon>Actinomycetota</taxon>
        <taxon>Actinomycetes</taxon>
        <taxon>Micrococcales</taxon>
        <taxon>Micrococcaceae</taxon>
        <taxon>Citricoccus</taxon>
    </lineage>
</organism>
<keyword evidence="4" id="KW-1185">Reference proteome</keyword>
<proteinExistence type="predicted"/>
<dbReference type="EMBL" id="JBHMFI010000002">
    <property type="protein sequence ID" value="MFB9074091.1"/>
    <property type="molecule type" value="Genomic_DNA"/>
</dbReference>
<comment type="caution">
    <text evidence="2">The sequence shown here is derived from an EMBL/GenBank/DDBJ whole genome shotgun (WGS) entry which is preliminary data.</text>
</comment>